<dbReference type="PROSITE" id="PS50096">
    <property type="entry name" value="IQ"/>
    <property type="match status" value="1"/>
</dbReference>
<gene>
    <name evidence="1" type="ORF">DYB31_015866</name>
</gene>
<organism evidence="1 2">
    <name type="scientific">Aphanomyces astaci</name>
    <name type="common">Crayfish plague agent</name>
    <dbReference type="NCBI Taxonomy" id="112090"/>
    <lineage>
        <taxon>Eukaryota</taxon>
        <taxon>Sar</taxon>
        <taxon>Stramenopiles</taxon>
        <taxon>Oomycota</taxon>
        <taxon>Saprolegniomycetes</taxon>
        <taxon>Saprolegniales</taxon>
        <taxon>Verrucalvaceae</taxon>
        <taxon>Aphanomyces</taxon>
    </lineage>
</organism>
<feature type="non-terminal residue" evidence="1">
    <location>
        <position position="129"/>
    </location>
</feature>
<accession>A0A397ERN6</accession>
<proteinExistence type="predicted"/>
<dbReference type="AlphaFoldDB" id="A0A397ERN6"/>
<dbReference type="VEuPathDB" id="FungiDB:H257_08352"/>
<dbReference type="Proteomes" id="UP000266196">
    <property type="component" value="Unassembled WGS sequence"/>
</dbReference>
<name>A0A397ERN6_APHAT</name>
<sequence>MFQRFCHDRSADADNVPADVRFFDASINQKLNRSMTLGKKYDVSFLEDKAESIRETYVAPPPSTMGLPDNGMRYKYRGFPRLKRRVRSKAQQVAYAVARRAVTVLQVAIKGFVLSTRYQRLRRGVLRLQ</sequence>
<comment type="caution">
    <text evidence="1">The sequence shown here is derived from an EMBL/GenBank/DDBJ whole genome shotgun (WGS) entry which is preliminary data.</text>
</comment>
<evidence type="ECO:0000313" key="2">
    <source>
        <dbReference type="Proteomes" id="UP000266196"/>
    </source>
</evidence>
<reference evidence="1 2" key="1">
    <citation type="submission" date="2018-08" db="EMBL/GenBank/DDBJ databases">
        <title>Aphanomyces genome sequencing and annotation.</title>
        <authorList>
            <person name="Minardi D."/>
            <person name="Oidtmann B."/>
            <person name="Van Der Giezen M."/>
            <person name="Studholme D.J."/>
        </authorList>
    </citation>
    <scope>NUCLEOTIDE SEQUENCE [LARGE SCALE GENOMIC DNA]</scope>
    <source>
        <strain evidence="1 2">197901</strain>
    </source>
</reference>
<evidence type="ECO:0000313" key="1">
    <source>
        <dbReference type="EMBL" id="RHY95317.1"/>
    </source>
</evidence>
<dbReference type="EMBL" id="QUTE01016885">
    <property type="protein sequence ID" value="RHY95317.1"/>
    <property type="molecule type" value="Genomic_DNA"/>
</dbReference>
<protein>
    <submittedName>
        <fullName evidence="1">Uncharacterized protein</fullName>
    </submittedName>
</protein>